<feature type="compositionally biased region" description="Polar residues" evidence="6">
    <location>
        <begin position="11"/>
        <end position="29"/>
    </location>
</feature>
<feature type="transmembrane region" description="Helical" evidence="7">
    <location>
        <begin position="430"/>
        <end position="450"/>
    </location>
</feature>
<evidence type="ECO:0000313" key="8">
    <source>
        <dbReference type="EMBL" id="TVY48762.1"/>
    </source>
</evidence>
<dbReference type="OrthoDB" id="1935484at2759"/>
<organism evidence="8 9">
    <name type="scientific">Lachnellula occidentalis</name>
    <dbReference type="NCBI Taxonomy" id="215460"/>
    <lineage>
        <taxon>Eukaryota</taxon>
        <taxon>Fungi</taxon>
        <taxon>Dikarya</taxon>
        <taxon>Ascomycota</taxon>
        <taxon>Pezizomycotina</taxon>
        <taxon>Leotiomycetes</taxon>
        <taxon>Helotiales</taxon>
        <taxon>Lachnaceae</taxon>
        <taxon>Lachnellula</taxon>
    </lineage>
</organism>
<proteinExistence type="predicted"/>
<dbReference type="AlphaFoldDB" id="A0A8H8S7V0"/>
<dbReference type="Proteomes" id="UP000443090">
    <property type="component" value="Unassembled WGS sequence"/>
</dbReference>
<dbReference type="Pfam" id="PF07690">
    <property type="entry name" value="MFS_1"/>
    <property type="match status" value="1"/>
</dbReference>
<protein>
    <submittedName>
        <fullName evidence="8">Putative transporter</fullName>
    </submittedName>
</protein>
<feature type="transmembrane region" description="Helical" evidence="7">
    <location>
        <begin position="367"/>
        <end position="387"/>
    </location>
</feature>
<evidence type="ECO:0000256" key="3">
    <source>
        <dbReference type="ARBA" id="ARBA00022692"/>
    </source>
</evidence>
<evidence type="ECO:0000256" key="5">
    <source>
        <dbReference type="ARBA" id="ARBA00023136"/>
    </source>
</evidence>
<name>A0A8H8S7V0_9HELO</name>
<keyword evidence="2" id="KW-0813">Transport</keyword>
<dbReference type="InterPro" id="IPR011701">
    <property type="entry name" value="MFS"/>
</dbReference>
<keyword evidence="3 7" id="KW-0812">Transmembrane</keyword>
<keyword evidence="9" id="KW-1185">Reference proteome</keyword>
<dbReference type="GO" id="GO:0022857">
    <property type="term" value="F:transmembrane transporter activity"/>
    <property type="evidence" value="ECO:0007669"/>
    <property type="project" value="InterPro"/>
</dbReference>
<comment type="caution">
    <text evidence="8">The sequence shown here is derived from an EMBL/GenBank/DDBJ whole genome shotgun (WGS) entry which is preliminary data.</text>
</comment>
<dbReference type="EMBL" id="QGMI01000034">
    <property type="protein sequence ID" value="TVY48762.1"/>
    <property type="molecule type" value="Genomic_DNA"/>
</dbReference>
<dbReference type="FunFam" id="1.20.1250.20:FF:000247">
    <property type="entry name" value="MFS general substrate transporter"/>
    <property type="match status" value="1"/>
</dbReference>
<evidence type="ECO:0000256" key="4">
    <source>
        <dbReference type="ARBA" id="ARBA00022989"/>
    </source>
</evidence>
<accession>A0A8H8S7V0</accession>
<dbReference type="PANTHER" id="PTHR43791:SF104">
    <property type="entry name" value="MAJOR FACILITATOR SUPERFAMILY (MFS) PROFILE DOMAIN-CONTAINING PROTEIN-RELATED"/>
    <property type="match status" value="1"/>
</dbReference>
<dbReference type="FunFam" id="1.20.1250.20:FF:000106">
    <property type="entry name" value="MFS transporter, putative"/>
    <property type="match status" value="1"/>
</dbReference>
<dbReference type="InterPro" id="IPR036259">
    <property type="entry name" value="MFS_trans_sf"/>
</dbReference>
<evidence type="ECO:0000256" key="6">
    <source>
        <dbReference type="SAM" id="MobiDB-lite"/>
    </source>
</evidence>
<feature type="transmembrane region" description="Helical" evidence="7">
    <location>
        <begin position="212"/>
        <end position="235"/>
    </location>
</feature>
<sequence>MSQSDEKGAGSNVNDSGGESVQIPTTQAPKKSWWKIGGPDVSFAAVDPVVAVSSSSSTSIKEDIETSGGQTVQGSVFDDSKAAALYQPVEKYEGRHRFDPNATWTEEEERKLIRTLDWRICLPACMMFFALQLDRGNISQALSDNMLSDLNMNTNDYNNGMSIFYCSFLFAELPSQLISKKVGPDNWIPLQMSLWSIVAICQMKITGRTTFYITRFLLGLCEGGFIPDVVLYLSYFYKNKELPVRLAWFWTSYMTTSIVSAFLAYGILRLRGHGGMEGWRWLFAIEGGLTGLIGVLSWFYLPPSPTQTKAHGLKGWFRGKKGWFTDHQEVIMVTRILRDDPGKATMHNRQAITPKLLWESLKDYDMWPIYLIGLTWTIPMTPPANYLTLTLKSLGFSTFNTNLLIIPSSVLFIIQLLFWTWLSEKVNQRFLVGLFSQIWVIPLLIALEVLPTEFAHAQWVRYAISSLIVGYPYVHAILVAITSRNAGTVRTRTVGSSLYNMTVQASNIISTQVRAPHPSPLLTIPPLTHLQIYREKDKPLYRTGNKVLLGLAAWNFCLFIGAKAYYFWKNACFLSRLWTKASLLFPSKREQIWDSMSREQKLHYLETTEDKGNKRYAISEIHSLLKLPTYTWESQA</sequence>
<feature type="transmembrane region" description="Helical" evidence="7">
    <location>
        <begin position="462"/>
        <end position="481"/>
    </location>
</feature>
<feature type="transmembrane region" description="Helical" evidence="7">
    <location>
        <begin position="399"/>
        <end position="418"/>
    </location>
</feature>
<keyword evidence="5 7" id="KW-0472">Membrane</keyword>
<evidence type="ECO:0000313" key="9">
    <source>
        <dbReference type="Proteomes" id="UP000443090"/>
    </source>
</evidence>
<evidence type="ECO:0000256" key="2">
    <source>
        <dbReference type="ARBA" id="ARBA00022448"/>
    </source>
</evidence>
<feature type="transmembrane region" description="Helical" evidence="7">
    <location>
        <begin position="280"/>
        <end position="301"/>
    </location>
</feature>
<comment type="subcellular location">
    <subcellularLocation>
        <location evidence="1">Membrane</location>
        <topology evidence="1">Multi-pass membrane protein</topology>
    </subcellularLocation>
</comment>
<feature type="transmembrane region" description="Helical" evidence="7">
    <location>
        <begin position="247"/>
        <end position="268"/>
    </location>
</feature>
<dbReference type="GO" id="GO:0016020">
    <property type="term" value="C:membrane"/>
    <property type="evidence" value="ECO:0007669"/>
    <property type="project" value="UniProtKB-SubCell"/>
</dbReference>
<feature type="transmembrane region" description="Helical" evidence="7">
    <location>
        <begin position="547"/>
        <end position="568"/>
    </location>
</feature>
<evidence type="ECO:0000256" key="1">
    <source>
        <dbReference type="ARBA" id="ARBA00004141"/>
    </source>
</evidence>
<dbReference type="PANTHER" id="PTHR43791">
    <property type="entry name" value="PERMEASE-RELATED"/>
    <property type="match status" value="1"/>
</dbReference>
<evidence type="ECO:0000256" key="7">
    <source>
        <dbReference type="SAM" id="Phobius"/>
    </source>
</evidence>
<feature type="region of interest" description="Disordered" evidence="6">
    <location>
        <begin position="1"/>
        <end position="32"/>
    </location>
</feature>
<reference evidence="8 9" key="1">
    <citation type="submission" date="2018-05" db="EMBL/GenBank/DDBJ databases">
        <title>Genome sequencing and assembly of the regulated plant pathogen Lachnellula willkommii and related sister species for the development of diagnostic species identification markers.</title>
        <authorList>
            <person name="Giroux E."/>
            <person name="Bilodeau G."/>
        </authorList>
    </citation>
    <scope>NUCLEOTIDE SEQUENCE [LARGE SCALE GENOMIC DNA]</scope>
    <source>
        <strain evidence="8 9">CBS 160.35</strain>
    </source>
</reference>
<dbReference type="Gene3D" id="1.20.1250.20">
    <property type="entry name" value="MFS general substrate transporter like domains"/>
    <property type="match status" value="1"/>
</dbReference>
<keyword evidence="4 7" id="KW-1133">Transmembrane helix</keyword>
<gene>
    <name evidence="8" type="primary">YIL166C_0</name>
    <name evidence="8" type="ORF">LOCC1_G001657</name>
</gene>
<dbReference type="SUPFAM" id="SSF103473">
    <property type="entry name" value="MFS general substrate transporter"/>
    <property type="match status" value="1"/>
</dbReference>